<dbReference type="InterPro" id="IPR011004">
    <property type="entry name" value="Trimer_LpxA-like_sf"/>
</dbReference>
<keyword evidence="4 7" id="KW-0808">Transferase</keyword>
<dbReference type="RefSeq" id="WP_379885526.1">
    <property type="nucleotide sequence ID" value="NZ_JBHSDI010000007.1"/>
</dbReference>
<dbReference type="Pfam" id="PF00132">
    <property type="entry name" value="Hexapep"/>
    <property type="match status" value="1"/>
</dbReference>
<organism evidence="7 8">
    <name type="scientific">Marinobacter lacisalsi</name>
    <dbReference type="NCBI Taxonomy" id="475979"/>
    <lineage>
        <taxon>Bacteria</taxon>
        <taxon>Pseudomonadati</taxon>
        <taxon>Pseudomonadota</taxon>
        <taxon>Gammaproteobacteria</taxon>
        <taxon>Pseudomonadales</taxon>
        <taxon>Marinobacteraceae</taxon>
        <taxon>Marinobacter</taxon>
    </lineage>
</organism>
<evidence type="ECO:0000256" key="3">
    <source>
        <dbReference type="ARBA" id="ARBA00022605"/>
    </source>
</evidence>
<dbReference type="GO" id="GO:0009001">
    <property type="term" value="F:serine O-acetyltransferase activity"/>
    <property type="evidence" value="ECO:0007669"/>
    <property type="project" value="UniProtKB-EC"/>
</dbReference>
<dbReference type="Gene3D" id="2.160.10.10">
    <property type="entry name" value="Hexapeptide repeat proteins"/>
    <property type="match status" value="1"/>
</dbReference>
<gene>
    <name evidence="7" type="ORF">ACFOZ5_03830</name>
</gene>
<comment type="similarity">
    <text evidence="1">Belongs to the transferase hexapeptide repeat family.</text>
</comment>
<dbReference type="EMBL" id="JBHSDI010000007">
    <property type="protein sequence ID" value="MFC4258159.1"/>
    <property type="molecule type" value="Genomic_DNA"/>
</dbReference>
<dbReference type="InterPro" id="IPR045304">
    <property type="entry name" value="LbH_SAT"/>
</dbReference>
<proteinExistence type="inferred from homology"/>
<evidence type="ECO:0000313" key="8">
    <source>
        <dbReference type="Proteomes" id="UP001595798"/>
    </source>
</evidence>
<evidence type="ECO:0000256" key="6">
    <source>
        <dbReference type="ARBA" id="ARBA00049486"/>
    </source>
</evidence>
<dbReference type="InterPro" id="IPR042122">
    <property type="entry name" value="Ser_AcTrfase_N_sf"/>
</dbReference>
<evidence type="ECO:0000256" key="4">
    <source>
        <dbReference type="ARBA" id="ARBA00022679"/>
    </source>
</evidence>
<comment type="catalytic activity">
    <reaction evidence="6">
        <text>L-serine + acetyl-CoA = O-acetyl-L-serine + CoA</text>
        <dbReference type="Rhea" id="RHEA:24560"/>
        <dbReference type="ChEBI" id="CHEBI:33384"/>
        <dbReference type="ChEBI" id="CHEBI:57287"/>
        <dbReference type="ChEBI" id="CHEBI:57288"/>
        <dbReference type="ChEBI" id="CHEBI:58340"/>
        <dbReference type="EC" id="2.3.1.30"/>
    </reaction>
</comment>
<evidence type="ECO:0000256" key="5">
    <source>
        <dbReference type="ARBA" id="ARBA00023315"/>
    </source>
</evidence>
<dbReference type="Proteomes" id="UP001595798">
    <property type="component" value="Unassembled WGS sequence"/>
</dbReference>
<dbReference type="SUPFAM" id="SSF51161">
    <property type="entry name" value="Trimeric LpxA-like enzymes"/>
    <property type="match status" value="1"/>
</dbReference>
<dbReference type="PANTHER" id="PTHR42811">
    <property type="entry name" value="SERINE ACETYLTRANSFERASE"/>
    <property type="match status" value="1"/>
</dbReference>
<dbReference type="Gene3D" id="1.10.3130.10">
    <property type="entry name" value="serine acetyltransferase, domain 1"/>
    <property type="match status" value="1"/>
</dbReference>
<accession>A0ABV8QDY1</accession>
<dbReference type="InterPro" id="IPR001451">
    <property type="entry name" value="Hexapep"/>
</dbReference>
<comment type="caution">
    <text evidence="7">The sequence shown here is derived from an EMBL/GenBank/DDBJ whole genome shotgun (WGS) entry which is preliminary data.</text>
</comment>
<reference evidence="8" key="1">
    <citation type="journal article" date="2019" name="Int. J. Syst. Evol. Microbiol.">
        <title>The Global Catalogue of Microorganisms (GCM) 10K type strain sequencing project: providing services to taxonomists for standard genome sequencing and annotation.</title>
        <authorList>
            <consortium name="The Broad Institute Genomics Platform"/>
            <consortium name="The Broad Institute Genome Sequencing Center for Infectious Disease"/>
            <person name="Wu L."/>
            <person name="Ma J."/>
        </authorList>
    </citation>
    <scope>NUCLEOTIDE SEQUENCE [LARGE SCALE GENOMIC DNA]</scope>
    <source>
        <strain evidence="8">CECT 7297</strain>
    </source>
</reference>
<protein>
    <recommendedName>
        <fullName evidence="2">serine O-acetyltransferase</fullName>
        <ecNumber evidence="2">2.3.1.30</ecNumber>
    </recommendedName>
</protein>
<dbReference type="EC" id="2.3.1.30" evidence="2"/>
<evidence type="ECO:0000256" key="2">
    <source>
        <dbReference type="ARBA" id="ARBA00013266"/>
    </source>
</evidence>
<keyword evidence="8" id="KW-1185">Reference proteome</keyword>
<dbReference type="CDD" id="cd03354">
    <property type="entry name" value="LbH_SAT"/>
    <property type="match status" value="1"/>
</dbReference>
<name>A0ABV8QDY1_9GAMM</name>
<keyword evidence="5 7" id="KW-0012">Acyltransferase</keyword>
<evidence type="ECO:0000313" key="7">
    <source>
        <dbReference type="EMBL" id="MFC4258159.1"/>
    </source>
</evidence>
<evidence type="ECO:0000256" key="1">
    <source>
        <dbReference type="ARBA" id="ARBA00007274"/>
    </source>
</evidence>
<sequence length="242" mass="26584">MSSPEQLSYTNNRGFTNQKLEGVELKWGQAVTVVERLIMAALMECCSVTLYDKLKYAKIIDDLKETCTHDLITFSRKDPSAGGEIEVLARASTSYTAVLHYRIAHWIYQNLQEPEKTMLAALLSRRGKLLSGAEIHFRCSIGQRFVLDHGYGTVIGETARIGNDCYILGGVTLGSREIADNTPAPRHPQLGDRVQVGMNATLLGPILIGDDAFIGTGCLVSRDVPSGHRVTMRSDQNITVMG</sequence>
<keyword evidence="3" id="KW-0028">Amino-acid biosynthesis</keyword>